<evidence type="ECO:0000256" key="1">
    <source>
        <dbReference type="PROSITE-ProRule" id="PRU00047"/>
    </source>
</evidence>
<evidence type="ECO:0000259" key="3">
    <source>
        <dbReference type="PROSITE" id="PS50158"/>
    </source>
</evidence>
<feature type="region of interest" description="Disordered" evidence="2">
    <location>
        <begin position="420"/>
        <end position="473"/>
    </location>
</feature>
<feature type="domain" description="CCHC-type" evidence="3">
    <location>
        <begin position="217"/>
        <end position="231"/>
    </location>
</feature>
<organism evidence="4 5">
    <name type="scientific">Rhipicephalus sanguineus</name>
    <name type="common">Brown dog tick</name>
    <name type="synonym">Ixodes sanguineus</name>
    <dbReference type="NCBI Taxonomy" id="34632"/>
    <lineage>
        <taxon>Eukaryota</taxon>
        <taxon>Metazoa</taxon>
        <taxon>Ecdysozoa</taxon>
        <taxon>Arthropoda</taxon>
        <taxon>Chelicerata</taxon>
        <taxon>Arachnida</taxon>
        <taxon>Acari</taxon>
        <taxon>Parasitiformes</taxon>
        <taxon>Ixodida</taxon>
        <taxon>Ixodoidea</taxon>
        <taxon>Ixodidae</taxon>
        <taxon>Rhipicephalinae</taxon>
        <taxon>Rhipicephalus</taxon>
        <taxon>Rhipicephalus</taxon>
    </lineage>
</organism>
<sequence length="566" mass="60660">MAYVHGEDISEEVFSQDQAWQSAGARRAGAKTRTADSNVPSPQPGSRRGKPGGAALKSKVLRAGKMPPLPQDDIKIVIRPRGGLNISKIGAAAMADAILTAAGISQEDLCHDTLCPNLQQNIMVVTIPQRENASRYVRMKQILISGKVIRNIPLQDDPDVIDAKIVNTNNPLALAAKRLAQTGTVIVAFAGYRVPNFVRYGPVLMQCSLYGKQIDVCYACGRLGHRADVCPTPGDMICRGSVVASPDEQHVMCVLPSASYAVASISRLAKTVLEGSRSRTSSVVIAVNAPKWLVPRHRPRNVSPILRTSSKLRPPPRMLSAEDAPAPGAALEVIPDPGAVVDRTGPFAGTLRFSASLQLHGAAGLVGANQSKKKPTLSWADKAREGRESPRGDDSSRGSTHAKELDELRRANEQLKKENAQLKQEMSRRLASSPPSAQPASAAVAMDTSEAPHRSSAPKRRAVENTQKEETGNLLSELKDAFVNMQATLAKIQEAMAHPNMGLGAPSERIRKLEEGDVRRDCRPTLSQVAAQRNVLAPPTEGAILRDASAAQPSPQPKHGQCGREP</sequence>
<feature type="region of interest" description="Disordered" evidence="2">
    <location>
        <begin position="306"/>
        <end position="325"/>
    </location>
</feature>
<keyword evidence="5" id="KW-1185">Reference proteome</keyword>
<dbReference type="InterPro" id="IPR001878">
    <property type="entry name" value="Znf_CCHC"/>
</dbReference>
<comment type="caution">
    <text evidence="4">The sequence shown here is derived from an EMBL/GenBank/DDBJ whole genome shotgun (WGS) entry which is preliminary data.</text>
</comment>
<protein>
    <recommendedName>
        <fullName evidence="3">CCHC-type domain-containing protein</fullName>
    </recommendedName>
</protein>
<feature type="compositionally biased region" description="Basic and acidic residues" evidence="2">
    <location>
        <begin position="461"/>
        <end position="471"/>
    </location>
</feature>
<gene>
    <name evidence="4" type="ORF">HPB52_013566</name>
</gene>
<feature type="region of interest" description="Disordered" evidence="2">
    <location>
        <begin position="368"/>
        <end position="406"/>
    </location>
</feature>
<feature type="region of interest" description="Disordered" evidence="2">
    <location>
        <begin position="540"/>
        <end position="566"/>
    </location>
</feature>
<dbReference type="Proteomes" id="UP000821837">
    <property type="component" value="Chromosome 11"/>
</dbReference>
<dbReference type="PROSITE" id="PS50158">
    <property type="entry name" value="ZF_CCHC"/>
    <property type="match status" value="1"/>
</dbReference>
<evidence type="ECO:0000313" key="4">
    <source>
        <dbReference type="EMBL" id="KAH7972570.1"/>
    </source>
</evidence>
<dbReference type="EMBL" id="JABSTV010001247">
    <property type="protein sequence ID" value="KAH7972570.1"/>
    <property type="molecule type" value="Genomic_DNA"/>
</dbReference>
<proteinExistence type="predicted"/>
<keyword evidence="1" id="KW-0863">Zinc-finger</keyword>
<evidence type="ECO:0000313" key="5">
    <source>
        <dbReference type="Proteomes" id="UP000821837"/>
    </source>
</evidence>
<feature type="compositionally biased region" description="Basic and acidic residues" evidence="2">
    <location>
        <begin position="381"/>
        <end position="406"/>
    </location>
</feature>
<evidence type="ECO:0000256" key="2">
    <source>
        <dbReference type="SAM" id="MobiDB-lite"/>
    </source>
</evidence>
<dbReference type="GO" id="GO:0003676">
    <property type="term" value="F:nucleic acid binding"/>
    <property type="evidence" value="ECO:0007669"/>
    <property type="project" value="InterPro"/>
</dbReference>
<feature type="compositionally biased region" description="Low complexity" evidence="2">
    <location>
        <begin position="431"/>
        <end position="445"/>
    </location>
</feature>
<reference evidence="4" key="2">
    <citation type="submission" date="2021-09" db="EMBL/GenBank/DDBJ databases">
        <authorList>
            <person name="Jia N."/>
            <person name="Wang J."/>
            <person name="Shi W."/>
            <person name="Du L."/>
            <person name="Sun Y."/>
            <person name="Zhan W."/>
            <person name="Jiang J."/>
            <person name="Wang Q."/>
            <person name="Zhang B."/>
            <person name="Ji P."/>
            <person name="Sakyi L.B."/>
            <person name="Cui X."/>
            <person name="Yuan T."/>
            <person name="Jiang B."/>
            <person name="Yang W."/>
            <person name="Lam T.T.-Y."/>
            <person name="Chang Q."/>
            <person name="Ding S."/>
            <person name="Wang X."/>
            <person name="Zhu J."/>
            <person name="Ruan X."/>
            <person name="Zhao L."/>
            <person name="Wei J."/>
            <person name="Que T."/>
            <person name="Du C."/>
            <person name="Cheng J."/>
            <person name="Dai P."/>
            <person name="Han X."/>
            <person name="Huang E."/>
            <person name="Gao Y."/>
            <person name="Liu J."/>
            <person name="Shao H."/>
            <person name="Ye R."/>
            <person name="Li L."/>
            <person name="Wei W."/>
            <person name="Wang X."/>
            <person name="Wang C."/>
            <person name="Huo Q."/>
            <person name="Li W."/>
            <person name="Guo W."/>
            <person name="Chen H."/>
            <person name="Chen S."/>
            <person name="Zhou L."/>
            <person name="Zhou L."/>
            <person name="Ni X."/>
            <person name="Tian J."/>
            <person name="Zhou Y."/>
            <person name="Sheng Y."/>
            <person name="Liu T."/>
            <person name="Pan Y."/>
            <person name="Xia L."/>
            <person name="Li J."/>
            <person name="Zhao F."/>
            <person name="Cao W."/>
        </authorList>
    </citation>
    <scope>NUCLEOTIDE SEQUENCE</scope>
    <source>
        <strain evidence="4">Rsan-2018</strain>
        <tissue evidence="4">Larvae</tissue>
    </source>
</reference>
<feature type="region of interest" description="Disordered" evidence="2">
    <location>
        <begin position="1"/>
        <end position="54"/>
    </location>
</feature>
<dbReference type="GO" id="GO:0008270">
    <property type="term" value="F:zinc ion binding"/>
    <property type="evidence" value="ECO:0007669"/>
    <property type="project" value="UniProtKB-KW"/>
</dbReference>
<dbReference type="AlphaFoldDB" id="A0A9D4T5U4"/>
<name>A0A9D4T5U4_RHISA</name>
<reference evidence="4" key="1">
    <citation type="journal article" date="2020" name="Cell">
        <title>Large-Scale Comparative Analyses of Tick Genomes Elucidate Their Genetic Diversity and Vector Capacities.</title>
        <authorList>
            <consortium name="Tick Genome and Microbiome Consortium (TIGMIC)"/>
            <person name="Jia N."/>
            <person name="Wang J."/>
            <person name="Shi W."/>
            <person name="Du L."/>
            <person name="Sun Y."/>
            <person name="Zhan W."/>
            <person name="Jiang J.F."/>
            <person name="Wang Q."/>
            <person name="Zhang B."/>
            <person name="Ji P."/>
            <person name="Bell-Sakyi L."/>
            <person name="Cui X.M."/>
            <person name="Yuan T.T."/>
            <person name="Jiang B.G."/>
            <person name="Yang W.F."/>
            <person name="Lam T.T."/>
            <person name="Chang Q.C."/>
            <person name="Ding S.J."/>
            <person name="Wang X.J."/>
            <person name="Zhu J.G."/>
            <person name="Ruan X.D."/>
            <person name="Zhao L."/>
            <person name="Wei J.T."/>
            <person name="Ye R.Z."/>
            <person name="Que T.C."/>
            <person name="Du C.H."/>
            <person name="Zhou Y.H."/>
            <person name="Cheng J.X."/>
            <person name="Dai P.F."/>
            <person name="Guo W.B."/>
            <person name="Han X.H."/>
            <person name="Huang E.J."/>
            <person name="Li L.F."/>
            <person name="Wei W."/>
            <person name="Gao Y.C."/>
            <person name="Liu J.Z."/>
            <person name="Shao H.Z."/>
            <person name="Wang X."/>
            <person name="Wang C.C."/>
            <person name="Yang T.C."/>
            <person name="Huo Q.B."/>
            <person name="Li W."/>
            <person name="Chen H.Y."/>
            <person name="Chen S.E."/>
            <person name="Zhou L.G."/>
            <person name="Ni X.B."/>
            <person name="Tian J.H."/>
            <person name="Sheng Y."/>
            <person name="Liu T."/>
            <person name="Pan Y.S."/>
            <person name="Xia L.Y."/>
            <person name="Li J."/>
            <person name="Zhao F."/>
            <person name="Cao W.C."/>
        </authorList>
    </citation>
    <scope>NUCLEOTIDE SEQUENCE</scope>
    <source>
        <strain evidence="4">Rsan-2018</strain>
    </source>
</reference>
<keyword evidence="1" id="KW-0862">Zinc</keyword>
<keyword evidence="1" id="KW-0479">Metal-binding</keyword>
<accession>A0A9D4T5U4</accession>